<evidence type="ECO:0000259" key="2">
    <source>
        <dbReference type="PROSITE" id="PS51406"/>
    </source>
</evidence>
<gene>
    <name evidence="3" type="ORF">GDO78_013032</name>
</gene>
<dbReference type="OrthoDB" id="7735550at2759"/>
<dbReference type="Pfam" id="PF00147">
    <property type="entry name" value="Fibrinogen_C"/>
    <property type="match status" value="1"/>
</dbReference>
<dbReference type="InterPro" id="IPR050373">
    <property type="entry name" value="Fibrinogen_C-term_domain"/>
</dbReference>
<dbReference type="InterPro" id="IPR036056">
    <property type="entry name" value="Fibrinogen-like_C"/>
</dbReference>
<keyword evidence="4" id="KW-1185">Reference proteome</keyword>
<name>A0A8J6EYM3_ELECQ</name>
<dbReference type="GO" id="GO:0097367">
    <property type="term" value="F:carbohydrate derivative binding"/>
    <property type="evidence" value="ECO:0007669"/>
    <property type="project" value="TreeGrafter"/>
</dbReference>
<dbReference type="InterPro" id="IPR014716">
    <property type="entry name" value="Fibrinogen_a/b/g_C_1"/>
</dbReference>
<evidence type="ECO:0000256" key="1">
    <source>
        <dbReference type="ARBA" id="ARBA00023157"/>
    </source>
</evidence>
<dbReference type="Proteomes" id="UP000770717">
    <property type="component" value="Unassembled WGS sequence"/>
</dbReference>
<dbReference type="Gene3D" id="3.90.215.10">
    <property type="entry name" value="Gamma Fibrinogen, chain A, domain 1"/>
    <property type="match status" value="1"/>
</dbReference>
<dbReference type="GO" id="GO:0001867">
    <property type="term" value="P:complement activation, lectin pathway"/>
    <property type="evidence" value="ECO:0007669"/>
    <property type="project" value="TreeGrafter"/>
</dbReference>
<dbReference type="PROSITE" id="PS51406">
    <property type="entry name" value="FIBRINOGEN_C_2"/>
    <property type="match status" value="1"/>
</dbReference>
<dbReference type="InterPro" id="IPR020837">
    <property type="entry name" value="Fibrinogen_CS"/>
</dbReference>
<dbReference type="PROSITE" id="PS00514">
    <property type="entry name" value="FIBRINOGEN_C_1"/>
    <property type="match status" value="1"/>
</dbReference>
<dbReference type="SMART" id="SM00186">
    <property type="entry name" value="FBG"/>
    <property type="match status" value="1"/>
</dbReference>
<proteinExistence type="predicted"/>
<dbReference type="FunFam" id="3.90.215.10:FF:000001">
    <property type="entry name" value="Tenascin isoform 1"/>
    <property type="match status" value="1"/>
</dbReference>
<dbReference type="GO" id="GO:0005102">
    <property type="term" value="F:signaling receptor binding"/>
    <property type="evidence" value="ECO:0007669"/>
    <property type="project" value="TreeGrafter"/>
</dbReference>
<feature type="non-terminal residue" evidence="3">
    <location>
        <position position="1"/>
    </location>
</feature>
<reference evidence="3" key="1">
    <citation type="thesis" date="2020" institute="ProQuest LLC" country="789 East Eisenhower Parkway, Ann Arbor, MI, USA">
        <title>Comparative Genomics and Chromosome Evolution.</title>
        <authorList>
            <person name="Mudd A.B."/>
        </authorList>
    </citation>
    <scope>NUCLEOTIDE SEQUENCE</scope>
    <source>
        <strain evidence="3">HN-11 Male</strain>
        <tissue evidence="3">Kidney and liver</tissue>
    </source>
</reference>
<evidence type="ECO:0000313" key="4">
    <source>
        <dbReference type="Proteomes" id="UP000770717"/>
    </source>
</evidence>
<dbReference type="InterPro" id="IPR002181">
    <property type="entry name" value="Fibrinogen_a/b/g_C_dom"/>
</dbReference>
<comment type="caution">
    <text evidence="3">The sequence shown here is derived from an EMBL/GenBank/DDBJ whole genome shotgun (WGS) entry which is preliminary data.</text>
</comment>
<dbReference type="NCBIfam" id="NF040941">
    <property type="entry name" value="GGGWT_bact"/>
    <property type="match status" value="1"/>
</dbReference>
<dbReference type="EMBL" id="WNTK01000009">
    <property type="protein sequence ID" value="KAG9477834.1"/>
    <property type="molecule type" value="Genomic_DNA"/>
</dbReference>
<organism evidence="3 4">
    <name type="scientific">Eleutherodactylus coqui</name>
    <name type="common">Puerto Rican coqui</name>
    <dbReference type="NCBI Taxonomy" id="57060"/>
    <lineage>
        <taxon>Eukaryota</taxon>
        <taxon>Metazoa</taxon>
        <taxon>Chordata</taxon>
        <taxon>Craniata</taxon>
        <taxon>Vertebrata</taxon>
        <taxon>Euteleostomi</taxon>
        <taxon>Amphibia</taxon>
        <taxon>Batrachia</taxon>
        <taxon>Anura</taxon>
        <taxon>Neobatrachia</taxon>
        <taxon>Hyloidea</taxon>
        <taxon>Eleutherodactylidae</taxon>
        <taxon>Eleutherodactylinae</taxon>
        <taxon>Eleutherodactylus</taxon>
        <taxon>Eleutherodactylus</taxon>
    </lineage>
</organism>
<dbReference type="PANTHER" id="PTHR19143">
    <property type="entry name" value="FIBRINOGEN/TENASCIN/ANGIOPOEITIN"/>
    <property type="match status" value="1"/>
</dbReference>
<sequence length="211" mass="23853">AKSCKELLQQGEVLSGWYTISPTGQQPLKVLCDMQTDGGGWTVFQRRSDGSVDFFRDWNSYKNGFGSRLSEFWLGNENLHVLTSSGTWEMRIDLEGVDKTKHFAKYSSFQLLGESENYKLLLGDFKEGNAGNSMDVHANMPFSTKDKDFSAAKCATLYKAGWWYQSCHHANLNGLYHSGQHDSYADGINWASGLGYYNSYKSSEMKMRPVE</sequence>
<dbReference type="SUPFAM" id="SSF56496">
    <property type="entry name" value="Fibrinogen C-terminal domain-like"/>
    <property type="match status" value="1"/>
</dbReference>
<dbReference type="CDD" id="cd00087">
    <property type="entry name" value="FReD"/>
    <property type="match status" value="1"/>
</dbReference>
<dbReference type="GO" id="GO:0003823">
    <property type="term" value="F:antigen binding"/>
    <property type="evidence" value="ECO:0007669"/>
    <property type="project" value="TreeGrafter"/>
</dbReference>
<accession>A0A8J6EYM3</accession>
<dbReference type="GO" id="GO:0005615">
    <property type="term" value="C:extracellular space"/>
    <property type="evidence" value="ECO:0007669"/>
    <property type="project" value="TreeGrafter"/>
</dbReference>
<dbReference type="PANTHER" id="PTHR19143:SF460">
    <property type="entry name" value="FICOLIN-1 ISOFORM X1"/>
    <property type="match status" value="1"/>
</dbReference>
<protein>
    <recommendedName>
        <fullName evidence="2">Fibrinogen C-terminal domain-containing protein</fullName>
    </recommendedName>
</protein>
<keyword evidence="1" id="KW-1015">Disulfide bond</keyword>
<feature type="domain" description="Fibrinogen C-terminal" evidence="2">
    <location>
        <begin position="1"/>
        <end position="211"/>
    </location>
</feature>
<evidence type="ECO:0000313" key="3">
    <source>
        <dbReference type="EMBL" id="KAG9477834.1"/>
    </source>
</evidence>
<dbReference type="AlphaFoldDB" id="A0A8J6EYM3"/>